<organism evidence="7 8">
    <name type="scientific">Chromobacterium violaceum</name>
    <dbReference type="NCBI Taxonomy" id="536"/>
    <lineage>
        <taxon>Bacteria</taxon>
        <taxon>Pseudomonadati</taxon>
        <taxon>Pseudomonadota</taxon>
        <taxon>Betaproteobacteria</taxon>
        <taxon>Neisseriales</taxon>
        <taxon>Chromobacteriaceae</taxon>
        <taxon>Chromobacterium</taxon>
    </lineage>
</organism>
<feature type="compositionally biased region" description="Basic and acidic residues" evidence="5">
    <location>
        <begin position="514"/>
        <end position="631"/>
    </location>
</feature>
<dbReference type="Proteomes" id="UP000196342">
    <property type="component" value="Unassembled WGS sequence"/>
</dbReference>
<dbReference type="GO" id="GO:0008234">
    <property type="term" value="F:cysteine-type peptidase activity"/>
    <property type="evidence" value="ECO:0007669"/>
    <property type="project" value="UniProtKB-KW"/>
</dbReference>
<evidence type="ECO:0000256" key="1">
    <source>
        <dbReference type="ARBA" id="ARBA00007074"/>
    </source>
</evidence>
<evidence type="ECO:0000256" key="2">
    <source>
        <dbReference type="ARBA" id="ARBA00022670"/>
    </source>
</evidence>
<evidence type="ECO:0000313" key="8">
    <source>
        <dbReference type="Proteomes" id="UP000196342"/>
    </source>
</evidence>
<accession>A0A202B4F3</accession>
<evidence type="ECO:0000256" key="5">
    <source>
        <dbReference type="SAM" id="MobiDB-lite"/>
    </source>
</evidence>
<dbReference type="Pfam" id="PF00877">
    <property type="entry name" value="NLPC_P60"/>
    <property type="match status" value="1"/>
</dbReference>
<name>A0A202B4F3_CHRVL</name>
<keyword evidence="4" id="KW-0788">Thiol protease</keyword>
<feature type="domain" description="NlpC/P60" evidence="6">
    <location>
        <begin position="287"/>
        <end position="460"/>
    </location>
</feature>
<keyword evidence="8" id="KW-1185">Reference proteome</keyword>
<dbReference type="EMBL" id="NHOO01000019">
    <property type="protein sequence ID" value="OVE46335.1"/>
    <property type="molecule type" value="Genomic_DNA"/>
</dbReference>
<dbReference type="GO" id="GO:0006508">
    <property type="term" value="P:proteolysis"/>
    <property type="evidence" value="ECO:0007669"/>
    <property type="project" value="UniProtKB-KW"/>
</dbReference>
<protein>
    <recommendedName>
        <fullName evidence="6">NlpC/P60 domain-containing protein</fullName>
    </recommendedName>
</protein>
<dbReference type="Gene3D" id="3.90.1720.10">
    <property type="entry name" value="endopeptidase domain like (from Nostoc punctiforme)"/>
    <property type="match status" value="1"/>
</dbReference>
<reference evidence="7 8" key="1">
    <citation type="submission" date="2017-05" db="EMBL/GenBank/DDBJ databases">
        <title>Chromobacterium violaceum GHPS1 isolated from Hydrocarbon polluted soil in French Guiana display an awesome secondary metabolite arsenal and a battery of drug and heavy-metal-resistance and detoxification of xenobiotics proteins.</title>
        <authorList>
            <person name="Belbahri L."/>
        </authorList>
    </citation>
    <scope>NUCLEOTIDE SEQUENCE [LARGE SCALE GENOMIC DNA]</scope>
    <source>
        <strain evidence="7 8">GHPS1</strain>
    </source>
</reference>
<dbReference type="RefSeq" id="WP_087698578.1">
    <property type="nucleotide sequence ID" value="NZ_NHOO01000019.1"/>
</dbReference>
<evidence type="ECO:0000256" key="3">
    <source>
        <dbReference type="ARBA" id="ARBA00022801"/>
    </source>
</evidence>
<dbReference type="InterPro" id="IPR000064">
    <property type="entry name" value="NLP_P60_dom"/>
</dbReference>
<evidence type="ECO:0000256" key="4">
    <source>
        <dbReference type="ARBA" id="ARBA00022807"/>
    </source>
</evidence>
<dbReference type="SUPFAM" id="SSF54001">
    <property type="entry name" value="Cysteine proteinases"/>
    <property type="match status" value="1"/>
</dbReference>
<dbReference type="PROSITE" id="PS51935">
    <property type="entry name" value="NLPC_P60"/>
    <property type="match status" value="1"/>
</dbReference>
<feature type="region of interest" description="Disordered" evidence="5">
    <location>
        <begin position="222"/>
        <end position="248"/>
    </location>
</feature>
<proteinExistence type="inferred from homology"/>
<sequence length="726" mass="78685">MANRKKTKPRAQPRDHGFDYVDHALKFQSEEKINGLSGPETRAYASAIMQRESGGVLDQHNKKGYFGQYQFGADALVETGLVDRKKYENKIKELKKNHPGDEWKEIWYKEGDSLQEKFLRDRSNWKIDGGLDTFLSDKTLQDKKFVEYTNKQIQQGIHFKAISGQESSDTIAAYAAAAHLTGAGGANKLFKNNVATRDANGTSSKEYAQIARKAIKELAPKIAEKKTTPGEKQVTTPGKTPQKKSNQKQLSLLETLEAEIKNQLARVAAIAQPAAKNTDIPSSNNKNNQGEKIIQAAKSYFKPGKFEYGRPDSRSKNKSRNGKTDTSRLEEDADGDGLKGVDCSALVWRALKESGVPLTGLPTQAGFTTRSLFNGSTVTELAKKNFTPISKDKALEPGAMKPGDLMMFSGKGGQHVAIFEGYDKDGKAKFFGSQTSTGPASTYLQSWEWKKRFNGALRLKNNGNQEKVNVIEGKASEATNTTIPPKVAPTNPNNKKTSQTSSQQQADVNAVKNQKAEKAKAKQRADAEAAKQKAAEQAKAKQRADAEAAKQKAAEQAKAKQRADAEAAKQKAAEQAKAKQRADAEAAKQKAAEQAKAKQRADVEAAKQKAAEQAKAKQGVDAEAVKRKEAEQAQTKIEAVGKKEPVQPKQKAAAKPAQKQPAQAKPAQPAGPGNLDAQLAQLAALLGQLNAALAPLAKPIQITVDVQNGNIVAAVNAANSQQQRRN</sequence>
<keyword evidence="3" id="KW-0378">Hydrolase</keyword>
<evidence type="ECO:0000259" key="6">
    <source>
        <dbReference type="PROSITE" id="PS51935"/>
    </source>
</evidence>
<gene>
    <name evidence="7" type="ORF">CBW21_18895</name>
</gene>
<dbReference type="InterPro" id="IPR038765">
    <property type="entry name" value="Papain-like_cys_pep_sf"/>
</dbReference>
<keyword evidence="2" id="KW-0645">Protease</keyword>
<comment type="caution">
    <text evidence="7">The sequence shown here is derived from an EMBL/GenBank/DDBJ whole genome shotgun (WGS) entry which is preliminary data.</text>
</comment>
<feature type="region of interest" description="Disordered" evidence="5">
    <location>
        <begin position="472"/>
        <end position="674"/>
    </location>
</feature>
<dbReference type="AlphaFoldDB" id="A0A202B4F3"/>
<comment type="similarity">
    <text evidence="1">Belongs to the peptidase C40 family.</text>
</comment>
<feature type="region of interest" description="Disordered" evidence="5">
    <location>
        <begin position="303"/>
        <end position="335"/>
    </location>
</feature>
<evidence type="ECO:0000313" key="7">
    <source>
        <dbReference type="EMBL" id="OVE46335.1"/>
    </source>
</evidence>
<feature type="compositionally biased region" description="Low complexity" evidence="5">
    <location>
        <begin position="647"/>
        <end position="674"/>
    </location>
</feature>
<feature type="compositionally biased region" description="Basic and acidic residues" evidence="5">
    <location>
        <begin position="304"/>
        <end position="315"/>
    </location>
</feature>